<dbReference type="Pfam" id="PF01496">
    <property type="entry name" value="V_ATPase_I"/>
    <property type="match status" value="2"/>
</dbReference>
<gene>
    <name evidence="11" type="ORF">FRACYDRAFT_264839</name>
</gene>
<keyword evidence="3 9" id="KW-0813">Transport</keyword>
<keyword evidence="7 9" id="KW-0406">Ion transport</keyword>
<dbReference type="PANTHER" id="PTHR11629:SF63">
    <property type="entry name" value="V-TYPE PROTON ATPASE SUBUNIT A"/>
    <property type="match status" value="1"/>
</dbReference>
<evidence type="ECO:0000313" key="12">
    <source>
        <dbReference type="Proteomes" id="UP000095751"/>
    </source>
</evidence>
<evidence type="ECO:0000256" key="4">
    <source>
        <dbReference type="ARBA" id="ARBA00022692"/>
    </source>
</evidence>
<dbReference type="InterPro" id="IPR002490">
    <property type="entry name" value="V-ATPase_116kDa_su"/>
</dbReference>
<evidence type="ECO:0000256" key="3">
    <source>
        <dbReference type="ARBA" id="ARBA00022448"/>
    </source>
</evidence>
<feature type="transmembrane region" description="Helical" evidence="9">
    <location>
        <begin position="579"/>
        <end position="603"/>
    </location>
</feature>
<keyword evidence="8 9" id="KW-0472">Membrane</keyword>
<dbReference type="AlphaFoldDB" id="A0A1E7EP61"/>
<comment type="similarity">
    <text evidence="2 9">Belongs to the V-ATPase 116 kDa subunit family.</text>
</comment>
<dbReference type="FunCoup" id="A0A1E7EP61">
    <property type="interactions" value="73"/>
</dbReference>
<dbReference type="InParanoid" id="A0A1E7EP61"/>
<proteinExistence type="inferred from homology"/>
<evidence type="ECO:0000313" key="11">
    <source>
        <dbReference type="EMBL" id="OEU07749.1"/>
    </source>
</evidence>
<reference evidence="11 12" key="1">
    <citation type="submission" date="2016-09" db="EMBL/GenBank/DDBJ databases">
        <title>Extensive genetic diversity and differential bi-allelic expression allows diatom success in the polar Southern Ocean.</title>
        <authorList>
            <consortium name="DOE Joint Genome Institute"/>
            <person name="Mock T."/>
            <person name="Otillar R.P."/>
            <person name="Strauss J."/>
            <person name="Dupont C."/>
            <person name="Frickenhaus S."/>
            <person name="Maumus F."/>
            <person name="Mcmullan M."/>
            <person name="Sanges R."/>
            <person name="Schmutz J."/>
            <person name="Toseland A."/>
            <person name="Valas R."/>
            <person name="Veluchamy A."/>
            <person name="Ward B.J."/>
            <person name="Allen A."/>
            <person name="Barry K."/>
            <person name="Falciatore A."/>
            <person name="Ferrante M."/>
            <person name="Fortunato A.E."/>
            <person name="Gloeckner G."/>
            <person name="Gruber A."/>
            <person name="Hipkin R."/>
            <person name="Janech M."/>
            <person name="Kroth P."/>
            <person name="Leese F."/>
            <person name="Lindquist E."/>
            <person name="Lyon B.R."/>
            <person name="Martin J."/>
            <person name="Mayer C."/>
            <person name="Parker M."/>
            <person name="Quesneville H."/>
            <person name="Raymond J."/>
            <person name="Uhlig C."/>
            <person name="Valentin K.U."/>
            <person name="Worden A.Z."/>
            <person name="Armbrust E.V."/>
            <person name="Bowler C."/>
            <person name="Green B."/>
            <person name="Moulton V."/>
            <person name="Van Oosterhout C."/>
            <person name="Grigoriev I."/>
        </authorList>
    </citation>
    <scope>NUCLEOTIDE SEQUENCE [LARGE SCALE GENOMIC DNA]</scope>
    <source>
        <strain evidence="11 12">CCMP1102</strain>
    </source>
</reference>
<dbReference type="GO" id="GO:0046961">
    <property type="term" value="F:proton-transporting ATPase activity, rotational mechanism"/>
    <property type="evidence" value="ECO:0007669"/>
    <property type="project" value="InterPro"/>
</dbReference>
<comment type="function">
    <text evidence="9">Essential component of the vacuolar proton pump (V-ATPase), a multimeric enzyme that catalyzes the translocation of protons across the membranes. Required for assembly and activity of the V-ATPase.</text>
</comment>
<dbReference type="GO" id="GO:0000220">
    <property type="term" value="C:vacuolar proton-transporting V-type ATPase, V0 domain"/>
    <property type="evidence" value="ECO:0007669"/>
    <property type="project" value="InterPro"/>
</dbReference>
<dbReference type="InterPro" id="IPR026028">
    <property type="entry name" value="V-type_ATPase_116kDa_su_euka"/>
</dbReference>
<keyword evidence="4 9" id="KW-0812">Transmembrane</keyword>
<dbReference type="GO" id="GO:0051117">
    <property type="term" value="F:ATPase binding"/>
    <property type="evidence" value="ECO:0007669"/>
    <property type="project" value="TreeGrafter"/>
</dbReference>
<dbReference type="PIRSF" id="PIRSF001293">
    <property type="entry name" value="ATP6V0A1"/>
    <property type="match status" value="1"/>
</dbReference>
<feature type="coiled-coil region" evidence="10">
    <location>
        <begin position="111"/>
        <end position="141"/>
    </location>
</feature>
<dbReference type="GO" id="GO:0007035">
    <property type="term" value="P:vacuolar acidification"/>
    <property type="evidence" value="ECO:0007669"/>
    <property type="project" value="TreeGrafter"/>
</dbReference>
<keyword evidence="6 9" id="KW-1133">Transmembrane helix</keyword>
<dbReference type="OrthoDB" id="10264220at2759"/>
<feature type="transmembrane region" description="Helical" evidence="9">
    <location>
        <begin position="462"/>
        <end position="481"/>
    </location>
</feature>
<comment type="subcellular location">
    <subcellularLocation>
        <location evidence="1">Membrane</location>
        <topology evidence="1">Multi-pass membrane protein</topology>
    </subcellularLocation>
</comment>
<dbReference type="PANTHER" id="PTHR11629">
    <property type="entry name" value="VACUOLAR PROTON ATPASES"/>
    <property type="match status" value="1"/>
</dbReference>
<evidence type="ECO:0000256" key="10">
    <source>
        <dbReference type="SAM" id="Coils"/>
    </source>
</evidence>
<name>A0A1E7EP61_9STRA</name>
<evidence type="ECO:0000256" key="7">
    <source>
        <dbReference type="ARBA" id="ARBA00023065"/>
    </source>
</evidence>
<protein>
    <recommendedName>
        <fullName evidence="9">V-type proton ATPase subunit a</fullName>
    </recommendedName>
</protein>
<dbReference type="EMBL" id="KV784384">
    <property type="protein sequence ID" value="OEU07749.1"/>
    <property type="molecule type" value="Genomic_DNA"/>
</dbReference>
<feature type="transmembrane region" description="Helical" evidence="9">
    <location>
        <begin position="707"/>
        <end position="727"/>
    </location>
</feature>
<feature type="transmembrane region" description="Helical" evidence="9">
    <location>
        <begin position="820"/>
        <end position="840"/>
    </location>
</feature>
<evidence type="ECO:0000256" key="2">
    <source>
        <dbReference type="ARBA" id="ARBA00009904"/>
    </source>
</evidence>
<dbReference type="Proteomes" id="UP000095751">
    <property type="component" value="Unassembled WGS sequence"/>
</dbReference>
<evidence type="ECO:0000256" key="8">
    <source>
        <dbReference type="ARBA" id="ARBA00023136"/>
    </source>
</evidence>
<evidence type="ECO:0000256" key="9">
    <source>
        <dbReference type="RuleBase" id="RU361189"/>
    </source>
</evidence>
<organism evidence="11 12">
    <name type="scientific">Fragilariopsis cylindrus CCMP1102</name>
    <dbReference type="NCBI Taxonomy" id="635003"/>
    <lineage>
        <taxon>Eukaryota</taxon>
        <taxon>Sar</taxon>
        <taxon>Stramenopiles</taxon>
        <taxon>Ochrophyta</taxon>
        <taxon>Bacillariophyta</taxon>
        <taxon>Bacillariophyceae</taxon>
        <taxon>Bacillariophycidae</taxon>
        <taxon>Bacillariales</taxon>
        <taxon>Bacillariaceae</taxon>
        <taxon>Fragilariopsis</taxon>
    </lineage>
</organism>
<keyword evidence="5 9" id="KW-0375">Hydrogen ion transport</keyword>
<accession>A0A1E7EP61</accession>
<dbReference type="KEGG" id="fcy:FRACYDRAFT_264839"/>
<keyword evidence="10" id="KW-0175">Coiled coil</keyword>
<feature type="transmembrane region" description="Helical" evidence="9">
    <location>
        <begin position="550"/>
        <end position="573"/>
    </location>
</feature>
<evidence type="ECO:0000256" key="5">
    <source>
        <dbReference type="ARBA" id="ARBA00022781"/>
    </source>
</evidence>
<evidence type="ECO:0000256" key="1">
    <source>
        <dbReference type="ARBA" id="ARBA00004141"/>
    </source>
</evidence>
<keyword evidence="12" id="KW-1185">Reference proteome</keyword>
<sequence>MAKWFRSEPMEYISLIMNEDAAHDCLADLGKMGVIQFTDLNPDLTPFQRRYVTYVKRCDELERKLRFFNIEIDKFKLETTPAASNIDTFLDKNVGTTKKTGDSSSGGSAYIKVLEDELEIYDKQLRELNSYNEKLTNEFNEKVEYQEVLEKCAEFYKFDNNTDGDLKKLDIMKFNSISGVVSTEERYRFERMIFRTTRGNSLIRFSEIGNPIVDPENGVSSSKSVFLIFYKSSTIDLKLKKICDAFQAHRYTLPPNMDIDNGNMASNNVAIKLMYENKLELIDSRTVLLKNRDTRYKLCCKLASNIEKWTWMTLKEKAIYHTLNQCKADVSGMLRGEGWVISENMIDTINAVNKAHANMDMAMPSLVQQLKQPWPTPPTHFITNKFTYGYQEFVNTYGIPRYREANPALFTAATFPFLFGVMYGDMGHGLFLLLTGMNLCWNEKKIENAPGKTDELTSGLFMGRYLILMMGFFAVYAGVIYNDCFSLGINFFGTRYEFDGMDTLSTEVGDMAYLKPVESDESSVYPFGLDPIWHVASNQLLFFNSFKMKLSVVFGISQMFMGTCLKGINAIYFNEKLDLFFEVIPMMIFSSSLFLYMVLLIFMKWSIDWNYRMSLATCYDPTGDEWLSDWTMCDTSTSDDSNGMCTPWGYACTSSGDTTADKCPFDYGGSGDGCQPPNLITSLINIALSPGTVDEPMYKGQAPIQNILLFAAVASVPVLLIAKPYFISQQVHEAPHSVVVIASTDDDEEEGQHGEHEEVEEHDFGEIVIHQAIETIEFVLGMVSNTASYLRLWALSLAHSELAGVFWGKCMLSTLSINWFATYLGFGLFAGITLSVLLMMDVLECFLHALRLHWVEFQNKFFKADGIRFAPYSFKQIIIDSSAS</sequence>
<evidence type="ECO:0000256" key="6">
    <source>
        <dbReference type="ARBA" id="ARBA00022989"/>
    </source>
</evidence>